<accession>A0ACC2TXY2</accession>
<keyword evidence="2" id="KW-1185">Reference proteome</keyword>
<gene>
    <name evidence="1" type="ORF">DSO57_1035625</name>
</gene>
<evidence type="ECO:0000313" key="1">
    <source>
        <dbReference type="EMBL" id="KAJ9079413.1"/>
    </source>
</evidence>
<name>A0ACC2TXY2_9FUNG</name>
<organism evidence="1 2">
    <name type="scientific">Entomophthora muscae</name>
    <dbReference type="NCBI Taxonomy" id="34485"/>
    <lineage>
        <taxon>Eukaryota</taxon>
        <taxon>Fungi</taxon>
        <taxon>Fungi incertae sedis</taxon>
        <taxon>Zoopagomycota</taxon>
        <taxon>Entomophthoromycotina</taxon>
        <taxon>Entomophthoromycetes</taxon>
        <taxon>Entomophthorales</taxon>
        <taxon>Entomophthoraceae</taxon>
        <taxon>Entomophthora</taxon>
    </lineage>
</organism>
<dbReference type="Proteomes" id="UP001165960">
    <property type="component" value="Unassembled WGS sequence"/>
</dbReference>
<dbReference type="EMBL" id="QTSX02001740">
    <property type="protein sequence ID" value="KAJ9079413.1"/>
    <property type="molecule type" value="Genomic_DNA"/>
</dbReference>
<reference evidence="1" key="1">
    <citation type="submission" date="2022-04" db="EMBL/GenBank/DDBJ databases">
        <title>Genome of the entomopathogenic fungus Entomophthora muscae.</title>
        <authorList>
            <person name="Elya C."/>
            <person name="Lovett B.R."/>
            <person name="Lee E."/>
            <person name="Macias A.M."/>
            <person name="Hajek A.E."/>
            <person name="De Bivort B.L."/>
            <person name="Kasson M.T."/>
            <person name="De Fine Licht H.H."/>
            <person name="Stajich J.E."/>
        </authorList>
    </citation>
    <scope>NUCLEOTIDE SEQUENCE</scope>
    <source>
        <strain evidence="1">Berkeley</strain>
    </source>
</reference>
<evidence type="ECO:0000313" key="2">
    <source>
        <dbReference type="Proteomes" id="UP001165960"/>
    </source>
</evidence>
<proteinExistence type="predicted"/>
<sequence>MLGQLLGVRLGWYPAQETRMASTSCSGVCLQIVGGDPPIQSGVWVVPLSHHPAGVQEDCYGRLIFGAT</sequence>
<protein>
    <submittedName>
        <fullName evidence="1">Uncharacterized protein</fullName>
    </submittedName>
</protein>
<comment type="caution">
    <text evidence="1">The sequence shown here is derived from an EMBL/GenBank/DDBJ whole genome shotgun (WGS) entry which is preliminary data.</text>
</comment>